<organism evidence="1 2">
    <name type="scientific">Trifolium medium</name>
    <dbReference type="NCBI Taxonomy" id="97028"/>
    <lineage>
        <taxon>Eukaryota</taxon>
        <taxon>Viridiplantae</taxon>
        <taxon>Streptophyta</taxon>
        <taxon>Embryophyta</taxon>
        <taxon>Tracheophyta</taxon>
        <taxon>Spermatophyta</taxon>
        <taxon>Magnoliopsida</taxon>
        <taxon>eudicotyledons</taxon>
        <taxon>Gunneridae</taxon>
        <taxon>Pentapetalae</taxon>
        <taxon>rosids</taxon>
        <taxon>fabids</taxon>
        <taxon>Fabales</taxon>
        <taxon>Fabaceae</taxon>
        <taxon>Papilionoideae</taxon>
        <taxon>50 kb inversion clade</taxon>
        <taxon>NPAAA clade</taxon>
        <taxon>Hologalegina</taxon>
        <taxon>IRL clade</taxon>
        <taxon>Trifolieae</taxon>
        <taxon>Trifolium</taxon>
    </lineage>
</organism>
<reference evidence="1 2" key="1">
    <citation type="journal article" date="2018" name="Front. Plant Sci.">
        <title>Red Clover (Trifolium pratense) and Zigzag Clover (T. medium) - A Picture of Genomic Similarities and Differences.</title>
        <authorList>
            <person name="Dluhosova J."/>
            <person name="Istvanek J."/>
            <person name="Nedelnik J."/>
            <person name="Repkova J."/>
        </authorList>
    </citation>
    <scope>NUCLEOTIDE SEQUENCE [LARGE SCALE GENOMIC DNA]</scope>
    <source>
        <strain evidence="2">cv. 10/8</strain>
        <tissue evidence="1">Leaf</tissue>
    </source>
</reference>
<dbReference type="EMBL" id="LXQA010088851">
    <property type="protein sequence ID" value="MCI13597.1"/>
    <property type="molecule type" value="Genomic_DNA"/>
</dbReference>
<dbReference type="Proteomes" id="UP000265520">
    <property type="component" value="Unassembled WGS sequence"/>
</dbReference>
<name>A0A392PPM7_9FABA</name>
<evidence type="ECO:0000313" key="1">
    <source>
        <dbReference type="EMBL" id="MCI13597.1"/>
    </source>
</evidence>
<dbReference type="AlphaFoldDB" id="A0A392PPM7"/>
<comment type="caution">
    <text evidence="1">The sequence shown here is derived from an EMBL/GenBank/DDBJ whole genome shotgun (WGS) entry which is preliminary data.</text>
</comment>
<keyword evidence="2" id="KW-1185">Reference proteome</keyword>
<accession>A0A392PPM7</accession>
<protein>
    <submittedName>
        <fullName evidence="1">Uncharacterized protein</fullName>
    </submittedName>
</protein>
<proteinExistence type="predicted"/>
<sequence>MPFVLSSSQQYSLVNQLSYLKKLVFNPLVSLILFVDGSLGDSDFNFGESGGVDEVLLCGSGGGESLPLILATGDVAVVVISMPTVTLVLELHIFERVCWKRGQ</sequence>
<evidence type="ECO:0000313" key="2">
    <source>
        <dbReference type="Proteomes" id="UP000265520"/>
    </source>
</evidence>